<dbReference type="InterPro" id="IPR050832">
    <property type="entry name" value="Bact_Acetyltransf"/>
</dbReference>
<evidence type="ECO:0000313" key="6">
    <source>
        <dbReference type="Proteomes" id="UP000612808"/>
    </source>
</evidence>
<dbReference type="RefSeq" id="WP_203661233.1">
    <property type="nucleotide sequence ID" value="NZ_BAAAZM010000014.1"/>
</dbReference>
<protein>
    <recommendedName>
        <fullName evidence="4">N-acetyltransferase domain-containing protein</fullName>
    </recommendedName>
</protein>
<dbReference type="InterPro" id="IPR000182">
    <property type="entry name" value="GNAT_dom"/>
</dbReference>
<evidence type="ECO:0000256" key="1">
    <source>
        <dbReference type="ARBA" id="ARBA00022679"/>
    </source>
</evidence>
<evidence type="ECO:0000256" key="2">
    <source>
        <dbReference type="ARBA" id="ARBA00023315"/>
    </source>
</evidence>
<accession>A0A8J3NFI2</accession>
<dbReference type="InterPro" id="IPR016181">
    <property type="entry name" value="Acyl_CoA_acyltransferase"/>
</dbReference>
<organism evidence="5 6">
    <name type="scientific">Actinocatenispora rupis</name>
    <dbReference type="NCBI Taxonomy" id="519421"/>
    <lineage>
        <taxon>Bacteria</taxon>
        <taxon>Bacillati</taxon>
        <taxon>Actinomycetota</taxon>
        <taxon>Actinomycetes</taxon>
        <taxon>Micromonosporales</taxon>
        <taxon>Micromonosporaceae</taxon>
        <taxon>Actinocatenispora</taxon>
    </lineage>
</organism>
<keyword evidence="2" id="KW-0012">Acyltransferase</keyword>
<feature type="compositionally biased region" description="Basic and acidic residues" evidence="3">
    <location>
        <begin position="168"/>
        <end position="178"/>
    </location>
</feature>
<proteinExistence type="predicted"/>
<dbReference type="SUPFAM" id="SSF55729">
    <property type="entry name" value="Acyl-CoA N-acyltransferases (Nat)"/>
    <property type="match status" value="1"/>
</dbReference>
<evidence type="ECO:0000259" key="4">
    <source>
        <dbReference type="PROSITE" id="PS51186"/>
    </source>
</evidence>
<dbReference type="CDD" id="cd04301">
    <property type="entry name" value="NAT_SF"/>
    <property type="match status" value="1"/>
</dbReference>
<reference evidence="5" key="1">
    <citation type="submission" date="2021-01" db="EMBL/GenBank/DDBJ databases">
        <title>Whole genome shotgun sequence of Actinocatenispora rupis NBRC 107355.</title>
        <authorList>
            <person name="Komaki H."/>
            <person name="Tamura T."/>
        </authorList>
    </citation>
    <scope>NUCLEOTIDE SEQUENCE</scope>
    <source>
        <strain evidence="5">NBRC 107355</strain>
    </source>
</reference>
<dbReference type="PANTHER" id="PTHR43877:SF2">
    <property type="entry name" value="AMINOALKYLPHOSPHONATE N-ACETYLTRANSFERASE-RELATED"/>
    <property type="match status" value="1"/>
</dbReference>
<dbReference type="EMBL" id="BOMB01000027">
    <property type="protein sequence ID" value="GID13829.1"/>
    <property type="molecule type" value="Genomic_DNA"/>
</dbReference>
<dbReference type="Proteomes" id="UP000612808">
    <property type="component" value="Unassembled WGS sequence"/>
</dbReference>
<dbReference type="Pfam" id="PF00583">
    <property type="entry name" value="Acetyltransf_1"/>
    <property type="match status" value="1"/>
</dbReference>
<dbReference type="Gene3D" id="3.40.630.30">
    <property type="match status" value="1"/>
</dbReference>
<dbReference type="GO" id="GO:0016747">
    <property type="term" value="F:acyltransferase activity, transferring groups other than amino-acyl groups"/>
    <property type="evidence" value="ECO:0007669"/>
    <property type="project" value="InterPro"/>
</dbReference>
<feature type="region of interest" description="Disordered" evidence="3">
    <location>
        <begin position="154"/>
        <end position="178"/>
    </location>
</feature>
<keyword evidence="6" id="KW-1185">Reference proteome</keyword>
<dbReference type="PROSITE" id="PS51186">
    <property type="entry name" value="GNAT"/>
    <property type="match status" value="1"/>
</dbReference>
<dbReference type="AlphaFoldDB" id="A0A8J3NFI2"/>
<keyword evidence="1" id="KW-0808">Transferase</keyword>
<name>A0A8J3NFI2_9ACTN</name>
<comment type="caution">
    <text evidence="5">The sequence shown here is derived from an EMBL/GenBank/DDBJ whole genome shotgun (WGS) entry which is preliminary data.</text>
</comment>
<evidence type="ECO:0000313" key="5">
    <source>
        <dbReference type="EMBL" id="GID13829.1"/>
    </source>
</evidence>
<gene>
    <name evidence="5" type="ORF">Aru02nite_47180</name>
</gene>
<feature type="domain" description="N-acetyltransferase" evidence="4">
    <location>
        <begin position="7"/>
        <end position="163"/>
    </location>
</feature>
<sequence length="178" mass="18759">MPGTVPTTVRRYAPGDADAVRALAYRLTVGVAPWRDQAAVAVAVTGWVADAIAGTEPIWVAVRDGALVGFVHAAERRHFTGERDGYVGELAVAADAGRTGVGRALMAAVHEWAAGRGLRRVTLETGAANATARAFYAALGYVEEDVRLTLTLPSQVPPVHDEDGGDDTGERPRPVHQP</sequence>
<evidence type="ECO:0000256" key="3">
    <source>
        <dbReference type="SAM" id="MobiDB-lite"/>
    </source>
</evidence>
<dbReference type="PANTHER" id="PTHR43877">
    <property type="entry name" value="AMINOALKYLPHOSPHONATE N-ACETYLTRANSFERASE-RELATED-RELATED"/>
    <property type="match status" value="1"/>
</dbReference>